<keyword evidence="7" id="KW-1185">Reference proteome</keyword>
<dbReference type="OrthoDB" id="9812484at2"/>
<protein>
    <submittedName>
        <fullName evidence="6">TetR/AcrR family transcriptional regulator</fullName>
    </submittedName>
</protein>
<dbReference type="PANTHER" id="PTHR47506">
    <property type="entry name" value="TRANSCRIPTIONAL REGULATORY PROTEIN"/>
    <property type="match status" value="1"/>
</dbReference>
<evidence type="ECO:0000313" key="6">
    <source>
        <dbReference type="EMBL" id="TGY41383.1"/>
    </source>
</evidence>
<accession>A0A4S2DK95</accession>
<feature type="DNA-binding region" description="H-T-H motif" evidence="4">
    <location>
        <begin position="34"/>
        <end position="53"/>
    </location>
</feature>
<dbReference type="InterPro" id="IPR001647">
    <property type="entry name" value="HTH_TetR"/>
</dbReference>
<dbReference type="SUPFAM" id="SSF46689">
    <property type="entry name" value="Homeodomain-like"/>
    <property type="match status" value="1"/>
</dbReference>
<gene>
    <name evidence="6" type="ORF">E5347_12945</name>
</gene>
<proteinExistence type="predicted"/>
<feature type="domain" description="HTH tetR-type" evidence="5">
    <location>
        <begin position="11"/>
        <end position="71"/>
    </location>
</feature>
<keyword evidence="1" id="KW-0805">Transcription regulation</keyword>
<dbReference type="GO" id="GO:0003677">
    <property type="term" value="F:DNA binding"/>
    <property type="evidence" value="ECO:0007669"/>
    <property type="project" value="UniProtKB-UniRule"/>
</dbReference>
<name>A0A4S2DK95_9CLOT</name>
<dbReference type="RefSeq" id="WP_136007649.1">
    <property type="nucleotide sequence ID" value="NZ_SRYR01000008.1"/>
</dbReference>
<keyword evidence="3" id="KW-0804">Transcription</keyword>
<dbReference type="EMBL" id="SRYR01000008">
    <property type="protein sequence ID" value="TGY41383.1"/>
    <property type="molecule type" value="Genomic_DNA"/>
</dbReference>
<dbReference type="PROSITE" id="PS50977">
    <property type="entry name" value="HTH_TETR_2"/>
    <property type="match status" value="1"/>
</dbReference>
<evidence type="ECO:0000256" key="2">
    <source>
        <dbReference type="ARBA" id="ARBA00023125"/>
    </source>
</evidence>
<evidence type="ECO:0000256" key="4">
    <source>
        <dbReference type="PROSITE-ProRule" id="PRU00335"/>
    </source>
</evidence>
<evidence type="ECO:0000259" key="5">
    <source>
        <dbReference type="PROSITE" id="PS50977"/>
    </source>
</evidence>
<evidence type="ECO:0000313" key="7">
    <source>
        <dbReference type="Proteomes" id="UP000306888"/>
    </source>
</evidence>
<organism evidence="6 7">
    <name type="scientific">Clostridium sartagoforme</name>
    <dbReference type="NCBI Taxonomy" id="84031"/>
    <lineage>
        <taxon>Bacteria</taxon>
        <taxon>Bacillati</taxon>
        <taxon>Bacillota</taxon>
        <taxon>Clostridia</taxon>
        <taxon>Eubacteriales</taxon>
        <taxon>Clostridiaceae</taxon>
        <taxon>Clostridium</taxon>
    </lineage>
</organism>
<comment type="caution">
    <text evidence="6">The sequence shown here is derived from an EMBL/GenBank/DDBJ whole genome shotgun (WGS) entry which is preliminary data.</text>
</comment>
<dbReference type="PROSITE" id="PS01081">
    <property type="entry name" value="HTH_TETR_1"/>
    <property type="match status" value="1"/>
</dbReference>
<keyword evidence="2 4" id="KW-0238">DNA-binding</keyword>
<dbReference type="InterPro" id="IPR009057">
    <property type="entry name" value="Homeodomain-like_sf"/>
</dbReference>
<evidence type="ECO:0000256" key="1">
    <source>
        <dbReference type="ARBA" id="ARBA00023015"/>
    </source>
</evidence>
<dbReference type="Proteomes" id="UP000306888">
    <property type="component" value="Unassembled WGS sequence"/>
</dbReference>
<dbReference type="PANTHER" id="PTHR47506:SF3">
    <property type="entry name" value="HTH-TYPE TRANSCRIPTIONAL REGULATOR LMRA"/>
    <property type="match status" value="1"/>
</dbReference>
<dbReference type="InterPro" id="IPR023772">
    <property type="entry name" value="DNA-bd_HTH_TetR-type_CS"/>
</dbReference>
<dbReference type="AlphaFoldDB" id="A0A4S2DK95"/>
<reference evidence="6 7" key="1">
    <citation type="submission" date="2019-04" db="EMBL/GenBank/DDBJ databases">
        <title>Microbes associate with the intestines of laboratory mice.</title>
        <authorList>
            <person name="Navarre W."/>
            <person name="Wong E."/>
            <person name="Huang K."/>
            <person name="Tropini C."/>
            <person name="Ng K."/>
            <person name="Yu B."/>
        </authorList>
    </citation>
    <scope>NUCLEOTIDE SEQUENCE [LARGE SCALE GENOMIC DNA]</scope>
    <source>
        <strain evidence="6 7">NM50_B9-20</strain>
    </source>
</reference>
<dbReference type="Pfam" id="PF00440">
    <property type="entry name" value="TetR_N"/>
    <property type="match status" value="1"/>
</dbReference>
<sequence length="192" mass="22216">MPKGFTDDEKKIITNKLIEECKYSWQRYGYKKTSVDELCKNAGISKGAFYIFFKTKEELFYNTLKEVQENLYKVVEEKIALSPNKNGVADALKEIFSEYINSSFIYDTKSVDFISFFNKLSEEERNDLSNKSYIGAKGMLDKPFLKLKIEEDLAISVLSAMLITITQKESMLCDPINVFDFMIDNLIDSIFE</sequence>
<dbReference type="Gene3D" id="1.10.357.10">
    <property type="entry name" value="Tetracycline Repressor, domain 2"/>
    <property type="match status" value="1"/>
</dbReference>
<evidence type="ECO:0000256" key="3">
    <source>
        <dbReference type="ARBA" id="ARBA00023163"/>
    </source>
</evidence>